<evidence type="ECO:0000256" key="1">
    <source>
        <dbReference type="ARBA" id="ARBA00006066"/>
    </source>
</evidence>
<dbReference type="InterPro" id="IPR024078">
    <property type="entry name" value="LmbE-like_dom_sf"/>
</dbReference>
<evidence type="ECO:0000256" key="3">
    <source>
        <dbReference type="SAM" id="SignalP"/>
    </source>
</evidence>
<sequence length="306" mass="34210">MFYPLLAAFPLLVVVLGLLGPVSSQIDAFLQPNVDNADSSPSLSPRILLLTAHPDDECFFFAPTVLSLLASHDRDARTPEVFSLCLSTGNADGMGERRRGELSRSLDVLGIDQEKRWVVDHPELQDNITMQWNAEVIAETITPYILENRITTILTFDGKGISLHPNHFSLPFGVSHLISSWSFMPDSTLPRPRLFTLITVPVLTKYSGIISALLARLDILLQQSLTYLLVPSTTISTPEPPIASSISKTQAQALAPTMPVFISGTSEFFITARAIKTHNSQLVWFRYLYMIFSRYMWVNEWVEVRS</sequence>
<dbReference type="Pfam" id="PF02585">
    <property type="entry name" value="PIG-L"/>
    <property type="match status" value="1"/>
</dbReference>
<dbReference type="EC" id="3.5.1.89" evidence="2"/>
<dbReference type="AlphaFoldDB" id="F8NIN4"/>
<organism>
    <name type="scientific">Serpula lacrymans var. lacrymans (strain S7.9)</name>
    <name type="common">Dry rot fungus</name>
    <dbReference type="NCBI Taxonomy" id="578457"/>
    <lineage>
        <taxon>Eukaryota</taxon>
        <taxon>Fungi</taxon>
        <taxon>Dikarya</taxon>
        <taxon>Basidiomycota</taxon>
        <taxon>Agaricomycotina</taxon>
        <taxon>Agaricomycetes</taxon>
        <taxon>Agaricomycetidae</taxon>
        <taxon>Boletales</taxon>
        <taxon>Coniophorineae</taxon>
        <taxon>Serpulaceae</taxon>
        <taxon>Serpula</taxon>
    </lineage>
</organism>
<evidence type="ECO:0000313" key="4">
    <source>
        <dbReference type="EMBL" id="EGO29796.1"/>
    </source>
</evidence>
<keyword evidence="3" id="KW-0732">Signal</keyword>
<protein>
    <recommendedName>
        <fullName evidence="2">N-acetylglucosaminylphosphatidylinositol deacetylase</fullName>
        <ecNumber evidence="2">3.5.1.89</ecNumber>
    </recommendedName>
</protein>
<reference evidence="4" key="1">
    <citation type="submission" date="2011-04" db="EMBL/GenBank/DDBJ databases">
        <title>Evolution of plant cell wall degrading machinery underlies the functional diversity of forest fungi.</title>
        <authorList>
            <consortium name="US DOE Joint Genome Institute (JGI-PGF)"/>
            <person name="Eastwood D.C."/>
            <person name="Floudas D."/>
            <person name="Binder M."/>
            <person name="Majcherczyk A."/>
            <person name="Schneider P."/>
            <person name="Aerts A."/>
            <person name="Asiegbu F.O."/>
            <person name="Baker S.E."/>
            <person name="Barry K."/>
            <person name="Bendiksby M."/>
            <person name="Blumentritt M."/>
            <person name="Coutinho P.M."/>
            <person name="Cullen D."/>
            <person name="Cullen D."/>
            <person name="Gathman A."/>
            <person name="Goodell B."/>
            <person name="Henrissat B."/>
            <person name="Ihrmark K."/>
            <person name="Kauserud H."/>
            <person name="Kohler A."/>
            <person name="LaButti K."/>
            <person name="Lapidus A."/>
            <person name="Lavin J.L."/>
            <person name="Lee Y.-H."/>
            <person name="Lindquist E."/>
            <person name="Lilly W."/>
            <person name="Lucas S."/>
            <person name="Morin E."/>
            <person name="Murat C."/>
            <person name="Oguiza J.A."/>
            <person name="Park J."/>
            <person name="Pisabarro A.G."/>
            <person name="Riley R."/>
            <person name="Rosling A."/>
            <person name="Salamov A."/>
            <person name="Schmidt O."/>
            <person name="Schmutz J."/>
            <person name="Skrede I."/>
            <person name="Stenlid J."/>
            <person name="Wiebenga A."/>
            <person name="Xie X."/>
            <person name="Kues U."/>
            <person name="Hibbett D.S."/>
            <person name="Hoffmeister D."/>
            <person name="Hogberg N."/>
            <person name="Martin F."/>
            <person name="Grigoriev I.V."/>
            <person name="Watkinson S.C."/>
        </authorList>
    </citation>
    <scope>NUCLEOTIDE SEQUENCE</scope>
    <source>
        <strain evidence="4">S7.9</strain>
    </source>
</reference>
<proteinExistence type="inferred from homology"/>
<dbReference type="GO" id="GO:0006506">
    <property type="term" value="P:GPI anchor biosynthetic process"/>
    <property type="evidence" value="ECO:0007669"/>
    <property type="project" value="UniProtKB-UniPathway"/>
</dbReference>
<feature type="chain" id="PRO_5003376136" description="N-acetylglucosaminylphosphatidylinositol deacetylase" evidence="3">
    <location>
        <begin position="25"/>
        <end position="306"/>
    </location>
</feature>
<dbReference type="EMBL" id="GL945429">
    <property type="protein sequence ID" value="EGO29796.1"/>
    <property type="molecule type" value="Genomic_DNA"/>
</dbReference>
<accession>F8NIN4</accession>
<dbReference type="KEGG" id="sla:SERLADRAFT_458076"/>
<comment type="similarity">
    <text evidence="1">Belongs to the PIGL family.</text>
</comment>
<name>F8NIN4_SERL9</name>
<dbReference type="GO" id="GO:0016020">
    <property type="term" value="C:membrane"/>
    <property type="evidence" value="ECO:0007669"/>
    <property type="project" value="GOC"/>
</dbReference>
<dbReference type="Proteomes" id="UP000008064">
    <property type="component" value="Unassembled WGS sequence"/>
</dbReference>
<dbReference type="InterPro" id="IPR003737">
    <property type="entry name" value="GlcNAc_PI_deacetylase-related"/>
</dbReference>
<dbReference type="HOGENOM" id="CLU_034979_0_2_1"/>
<dbReference type="Gene3D" id="3.40.50.10320">
    <property type="entry name" value="LmbE-like"/>
    <property type="match status" value="1"/>
</dbReference>
<dbReference type="PANTHER" id="PTHR12993:SF11">
    <property type="entry name" value="N-ACETYLGLUCOSAMINYL-PHOSPHATIDYLINOSITOL DE-N-ACETYLASE"/>
    <property type="match status" value="1"/>
</dbReference>
<evidence type="ECO:0000256" key="2">
    <source>
        <dbReference type="ARBA" id="ARBA00012176"/>
    </source>
</evidence>
<dbReference type="GO" id="GO:0000225">
    <property type="term" value="F:N-acetylglucosaminylphosphatidylinositol deacetylase activity"/>
    <property type="evidence" value="ECO:0007669"/>
    <property type="project" value="UniProtKB-EC"/>
</dbReference>
<dbReference type="GeneID" id="18817640"/>
<feature type="signal peptide" evidence="3">
    <location>
        <begin position="1"/>
        <end position="24"/>
    </location>
</feature>
<dbReference type="RefSeq" id="XP_007314038.1">
    <property type="nucleotide sequence ID" value="XM_007313976.1"/>
</dbReference>
<dbReference type="GO" id="GO:0005783">
    <property type="term" value="C:endoplasmic reticulum"/>
    <property type="evidence" value="ECO:0007669"/>
    <property type="project" value="TreeGrafter"/>
</dbReference>
<dbReference type="OrthoDB" id="440160at2759"/>
<gene>
    <name evidence="4" type="ORF">SERLADRAFT_458076</name>
</gene>
<dbReference type="SUPFAM" id="SSF102588">
    <property type="entry name" value="LmbE-like"/>
    <property type="match status" value="1"/>
</dbReference>
<dbReference type="PANTHER" id="PTHR12993">
    <property type="entry name" value="N-ACETYLGLUCOSAMINYL-PHOSPHATIDYLINOSITOL DE-N-ACETYLASE-RELATED"/>
    <property type="match status" value="1"/>
</dbReference>
<dbReference type="UniPathway" id="UPA00196"/>